<gene>
    <name evidence="2" type="ORF">BL253_05500</name>
</gene>
<keyword evidence="1" id="KW-0812">Transmembrane</keyword>
<feature type="transmembrane region" description="Helical" evidence="1">
    <location>
        <begin position="42"/>
        <end position="61"/>
    </location>
</feature>
<protein>
    <submittedName>
        <fullName evidence="2">Uncharacterized protein</fullName>
    </submittedName>
</protein>
<keyword evidence="3" id="KW-1185">Reference proteome</keyword>
<dbReference type="RefSeq" id="WP_198946180.1">
    <property type="nucleotide sequence ID" value="NZ_MOMC01000010.1"/>
</dbReference>
<comment type="caution">
    <text evidence="2">The sequence shown here is derived from an EMBL/GenBank/DDBJ whole genome shotgun (WGS) entry which is preliminary data.</text>
</comment>
<dbReference type="Proteomes" id="UP000188929">
    <property type="component" value="Unassembled WGS sequence"/>
</dbReference>
<organism evidence="2 3">
    <name type="scientific">Pseudofrankia asymbiotica</name>
    <dbReference type="NCBI Taxonomy" id="1834516"/>
    <lineage>
        <taxon>Bacteria</taxon>
        <taxon>Bacillati</taxon>
        <taxon>Actinomycetota</taxon>
        <taxon>Actinomycetes</taxon>
        <taxon>Frankiales</taxon>
        <taxon>Frankiaceae</taxon>
        <taxon>Pseudofrankia</taxon>
    </lineage>
</organism>
<sequence>MGRLASRDARWTAFGVLAAIQSLGRIAATVTAGALWTFVSPAAGLLVTGPLLVAGIFYCTLHAEETPRTSTG</sequence>
<dbReference type="SUPFAM" id="SSF103473">
    <property type="entry name" value="MFS general substrate transporter"/>
    <property type="match status" value="1"/>
</dbReference>
<reference evidence="3" key="1">
    <citation type="submission" date="2016-10" db="EMBL/GenBank/DDBJ databases">
        <title>Frankia sp. NRRL B-16386 Genome sequencing.</title>
        <authorList>
            <person name="Ghodhbane-Gtari F."/>
            <person name="Swanson E."/>
            <person name="Gueddou A."/>
            <person name="Hezbri K."/>
            <person name="Ktari K."/>
            <person name="Nouioui I."/>
            <person name="Morris K."/>
            <person name="Simpson S."/>
            <person name="Abebe-Akele F."/>
            <person name="Thomas K."/>
            <person name="Gtari M."/>
            <person name="Tisa L.S."/>
        </authorList>
    </citation>
    <scope>NUCLEOTIDE SEQUENCE [LARGE SCALE GENOMIC DNA]</scope>
    <source>
        <strain evidence="3">NRRL B-16386</strain>
    </source>
</reference>
<evidence type="ECO:0000313" key="2">
    <source>
        <dbReference type="EMBL" id="ONH32472.1"/>
    </source>
</evidence>
<keyword evidence="1" id="KW-0472">Membrane</keyword>
<accession>A0A1V2IGZ9</accession>
<feature type="transmembrane region" description="Helical" evidence="1">
    <location>
        <begin position="12"/>
        <end position="36"/>
    </location>
</feature>
<proteinExistence type="predicted"/>
<dbReference type="EMBL" id="MOMC01000010">
    <property type="protein sequence ID" value="ONH32472.1"/>
    <property type="molecule type" value="Genomic_DNA"/>
</dbReference>
<evidence type="ECO:0000256" key="1">
    <source>
        <dbReference type="SAM" id="Phobius"/>
    </source>
</evidence>
<dbReference type="InterPro" id="IPR036259">
    <property type="entry name" value="MFS_trans_sf"/>
</dbReference>
<keyword evidence="1" id="KW-1133">Transmembrane helix</keyword>
<name>A0A1V2IGZ9_9ACTN</name>
<dbReference type="STRING" id="1834516.BL253_05500"/>
<evidence type="ECO:0000313" key="3">
    <source>
        <dbReference type="Proteomes" id="UP000188929"/>
    </source>
</evidence>
<dbReference type="AlphaFoldDB" id="A0A1V2IGZ9"/>